<sequence>MNKLATVALLILLGAAGTFNGMSLTSDPTGRSLGLDVDMLPAWHTWDYRISGLFVLIFLGLGSLISVAAVLVDAFDAPTCVVCVGLVTIGWVVWQILVLDIDAPRAQIPLTLLGVALTVLAIGQFRARARDRSRQ</sequence>
<evidence type="ECO:0000313" key="2">
    <source>
        <dbReference type="EMBL" id="AMY23388.1"/>
    </source>
</evidence>
<feature type="transmembrane region" description="Helical" evidence="1">
    <location>
        <begin position="109"/>
        <end position="127"/>
    </location>
</feature>
<protein>
    <submittedName>
        <fullName evidence="2">Uncharacterized protein</fullName>
    </submittedName>
</protein>
<proteinExistence type="predicted"/>
<reference evidence="3" key="2">
    <citation type="submission" date="2016-04" db="EMBL/GenBank/DDBJ databases">
        <title>Complete Genome and Plasmid Sequences for Rhodococcus fascians D188 and Draft Sequences for Rhodococcus spp. Isolates PBTS 1 and PBTS 2.</title>
        <authorList>
            <person name="Stamer R."/>
            <person name="Vereecke D."/>
            <person name="Zhang Y."/>
            <person name="Schilkey F."/>
            <person name="Devitt N."/>
            <person name="Randall J."/>
        </authorList>
    </citation>
    <scope>NUCLEOTIDE SEQUENCE [LARGE SCALE GENOMIC DNA]</scope>
    <source>
        <strain evidence="3">PBTS2</strain>
    </source>
</reference>
<dbReference type="AlphaFoldDB" id="A0A143QKR4"/>
<gene>
    <name evidence="2" type="ORF">A3Q41_02086</name>
</gene>
<name>A0A143QKR4_RHOFA</name>
<keyword evidence="3" id="KW-1185">Reference proteome</keyword>
<organism evidence="2 3">
    <name type="scientific">Rhodococcoides fascians</name>
    <name type="common">Rhodococcus fascians</name>
    <dbReference type="NCBI Taxonomy" id="1828"/>
    <lineage>
        <taxon>Bacteria</taxon>
        <taxon>Bacillati</taxon>
        <taxon>Actinomycetota</taxon>
        <taxon>Actinomycetes</taxon>
        <taxon>Mycobacteriales</taxon>
        <taxon>Nocardiaceae</taxon>
        <taxon>Rhodococcoides</taxon>
    </lineage>
</organism>
<dbReference type="Proteomes" id="UP000076038">
    <property type="component" value="Chromosome"/>
</dbReference>
<feature type="transmembrane region" description="Helical" evidence="1">
    <location>
        <begin position="50"/>
        <end position="72"/>
    </location>
</feature>
<keyword evidence="1" id="KW-0472">Membrane</keyword>
<feature type="transmembrane region" description="Helical" evidence="1">
    <location>
        <begin position="79"/>
        <end position="97"/>
    </location>
</feature>
<accession>A0A143QKR4</accession>
<evidence type="ECO:0000313" key="3">
    <source>
        <dbReference type="Proteomes" id="UP000076038"/>
    </source>
</evidence>
<dbReference type="EMBL" id="CP015220">
    <property type="protein sequence ID" value="AMY23388.1"/>
    <property type="molecule type" value="Genomic_DNA"/>
</dbReference>
<reference evidence="2 3" key="1">
    <citation type="journal article" date="2016" name="Genome Announc.">
        <title>Complete Genome and Plasmid Sequences for Rhodococcus fascians D188 and Draft Sequences for Rhodococcus Isolates PBTS 1 and PBTS 2.</title>
        <authorList>
            <person name="Stamler R.A."/>
            <person name="Vereecke D."/>
            <person name="Zhang Y."/>
            <person name="Schilkey F."/>
            <person name="Devitt N."/>
            <person name="Randall J.J."/>
        </authorList>
    </citation>
    <scope>NUCLEOTIDE SEQUENCE [LARGE SCALE GENOMIC DNA]</scope>
    <source>
        <strain evidence="2 3">PBTS2</strain>
    </source>
</reference>
<dbReference type="KEGG" id="rhs:A3Q41_02086"/>
<dbReference type="OrthoDB" id="4483231at2"/>
<dbReference type="PATRIC" id="fig|1653479.3.peg.2109"/>
<keyword evidence="1" id="KW-0812">Transmembrane</keyword>
<dbReference type="RefSeq" id="WP_063216538.1">
    <property type="nucleotide sequence ID" value="NZ_CP015220.1"/>
</dbReference>
<keyword evidence="1" id="KW-1133">Transmembrane helix</keyword>
<evidence type="ECO:0000256" key="1">
    <source>
        <dbReference type="SAM" id="Phobius"/>
    </source>
</evidence>